<dbReference type="Proteomes" id="UP001454036">
    <property type="component" value="Unassembled WGS sequence"/>
</dbReference>
<reference evidence="2 3" key="1">
    <citation type="submission" date="2024-01" db="EMBL/GenBank/DDBJ databases">
        <title>The complete chloroplast genome sequence of Lithospermum erythrorhizon: insights into the phylogenetic relationship among Boraginaceae species and the maternal lineages of purple gromwells.</title>
        <authorList>
            <person name="Okada T."/>
            <person name="Watanabe K."/>
        </authorList>
    </citation>
    <scope>NUCLEOTIDE SEQUENCE [LARGE SCALE GENOMIC DNA]</scope>
</reference>
<dbReference type="Pfam" id="PF25597">
    <property type="entry name" value="SH3_retrovirus"/>
    <property type="match status" value="1"/>
</dbReference>
<protein>
    <recommendedName>
        <fullName evidence="1">Retroviral polymerase SH3-like domain-containing protein</fullName>
    </recommendedName>
</protein>
<dbReference type="PANTHER" id="PTHR42648:SF31">
    <property type="entry name" value="RNA-DIRECTED DNA POLYMERASE"/>
    <property type="match status" value="1"/>
</dbReference>
<accession>A0AAV3RY77</accession>
<dbReference type="InterPro" id="IPR039537">
    <property type="entry name" value="Retrotran_Ty1/copia-like"/>
</dbReference>
<organism evidence="2 3">
    <name type="scientific">Lithospermum erythrorhizon</name>
    <name type="common">Purple gromwell</name>
    <name type="synonym">Lithospermum officinale var. erythrorhizon</name>
    <dbReference type="NCBI Taxonomy" id="34254"/>
    <lineage>
        <taxon>Eukaryota</taxon>
        <taxon>Viridiplantae</taxon>
        <taxon>Streptophyta</taxon>
        <taxon>Embryophyta</taxon>
        <taxon>Tracheophyta</taxon>
        <taxon>Spermatophyta</taxon>
        <taxon>Magnoliopsida</taxon>
        <taxon>eudicotyledons</taxon>
        <taxon>Gunneridae</taxon>
        <taxon>Pentapetalae</taxon>
        <taxon>asterids</taxon>
        <taxon>lamiids</taxon>
        <taxon>Boraginales</taxon>
        <taxon>Boraginaceae</taxon>
        <taxon>Boraginoideae</taxon>
        <taxon>Lithospermeae</taxon>
        <taxon>Lithospermum</taxon>
    </lineage>
</organism>
<gene>
    <name evidence="2" type="ORF">LIER_33991</name>
</gene>
<evidence type="ECO:0000313" key="2">
    <source>
        <dbReference type="EMBL" id="GAA0186703.1"/>
    </source>
</evidence>
<dbReference type="SUPFAM" id="SSF53098">
    <property type="entry name" value="Ribonuclease H-like"/>
    <property type="match status" value="1"/>
</dbReference>
<dbReference type="InterPro" id="IPR057670">
    <property type="entry name" value="SH3_retrovirus"/>
</dbReference>
<sequence length="194" mass="22383">MFQSSLPIQFWEDAILVATHIINRLSSSHLEWKSPYELLYNKPPDLETLRVFGCLCFFSNNSPHKANFDHRAFLDVFVRYPIGQKGCKVYDLSSKKIVVSRDAKFCESSFPFHSTFDKSHLIDIKDHVPHDESTCFPSMSPNHEPIISDIVQPFCDHVVYIEEPSVHPQDSSSDMNISLEMCYQIPVFTGDFYI</sequence>
<proteinExistence type="predicted"/>
<evidence type="ECO:0000259" key="1">
    <source>
        <dbReference type="Pfam" id="PF25597"/>
    </source>
</evidence>
<dbReference type="PANTHER" id="PTHR42648">
    <property type="entry name" value="TRANSPOSASE, PUTATIVE-RELATED"/>
    <property type="match status" value="1"/>
</dbReference>
<name>A0AAV3RY77_LITER</name>
<keyword evidence="3" id="KW-1185">Reference proteome</keyword>
<comment type="caution">
    <text evidence="2">The sequence shown here is derived from an EMBL/GenBank/DDBJ whole genome shotgun (WGS) entry which is preliminary data.</text>
</comment>
<dbReference type="EMBL" id="BAABME010013961">
    <property type="protein sequence ID" value="GAA0186703.1"/>
    <property type="molecule type" value="Genomic_DNA"/>
</dbReference>
<dbReference type="AlphaFoldDB" id="A0AAV3RY77"/>
<evidence type="ECO:0000313" key="3">
    <source>
        <dbReference type="Proteomes" id="UP001454036"/>
    </source>
</evidence>
<feature type="domain" description="Retroviral polymerase SH3-like" evidence="1">
    <location>
        <begin position="54"/>
        <end position="115"/>
    </location>
</feature>
<dbReference type="InterPro" id="IPR012337">
    <property type="entry name" value="RNaseH-like_sf"/>
</dbReference>